<evidence type="ECO:0000313" key="1">
    <source>
        <dbReference type="EMBL" id="OUM74100.1"/>
    </source>
</evidence>
<reference evidence="1 2" key="1">
    <citation type="journal article" date="2017" name="Syst. Appl. Microbiol.">
        <title>Pseudomonas caspiana sp. nov., a citrus pathogen in the Pseudomonas syringae phylogenetic group.</title>
        <authorList>
            <person name="Busquets A."/>
            <person name="Gomila M."/>
            <person name="Beiki F."/>
            <person name="Mulet M."/>
            <person name="Rahimian H."/>
            <person name="Garcia-Valdes E."/>
            <person name="Lalucat J."/>
        </authorList>
    </citation>
    <scope>NUCLEOTIDE SEQUENCE [LARGE SCALE GENOMIC DNA]</scope>
    <source>
        <strain evidence="1 2">FBF102</strain>
    </source>
</reference>
<organism evidence="1 2">
    <name type="scientific">Pseudomonas caspiana</name>
    <dbReference type="NCBI Taxonomy" id="1451454"/>
    <lineage>
        <taxon>Bacteria</taxon>
        <taxon>Pseudomonadati</taxon>
        <taxon>Pseudomonadota</taxon>
        <taxon>Gammaproteobacteria</taxon>
        <taxon>Pseudomonadales</taxon>
        <taxon>Pseudomonadaceae</taxon>
        <taxon>Pseudomonas</taxon>
    </lineage>
</organism>
<dbReference type="OrthoDB" id="6916032at2"/>
<comment type="caution">
    <text evidence="1">The sequence shown here is derived from an EMBL/GenBank/DDBJ whole genome shotgun (WGS) entry which is preliminary data.</text>
</comment>
<proteinExistence type="predicted"/>
<accession>A0A1Y3P2Q3</accession>
<dbReference type="AlphaFoldDB" id="A0A1Y3P2Q3"/>
<dbReference type="EMBL" id="LOHF01000006">
    <property type="protein sequence ID" value="OUM74100.1"/>
    <property type="molecule type" value="Genomic_DNA"/>
</dbReference>
<sequence length="98" mass="11011">MDKMITVDQLATTDLRTINEIWLSGSTELCLWRAEQVFTHDMLSEGTHDQNSSRLLVKVEDIEDQATVVGIEGKVRELLKGMSMEGAFYPAERADTHG</sequence>
<keyword evidence="2" id="KW-1185">Reference proteome</keyword>
<evidence type="ECO:0000313" key="2">
    <source>
        <dbReference type="Proteomes" id="UP000195440"/>
    </source>
</evidence>
<name>A0A1Y3P2Q3_9PSED</name>
<dbReference type="RefSeq" id="WP_087266239.1">
    <property type="nucleotide sequence ID" value="NZ_JBJGBV010000002.1"/>
</dbReference>
<dbReference type="Proteomes" id="UP000195440">
    <property type="component" value="Unassembled WGS sequence"/>
</dbReference>
<gene>
    <name evidence="1" type="ORF">AUC60_09770</name>
</gene>
<protein>
    <submittedName>
        <fullName evidence="1">Uncharacterized protein</fullName>
    </submittedName>
</protein>